<keyword evidence="2" id="KW-1185">Reference proteome</keyword>
<dbReference type="AlphaFoldDB" id="A0A4S4MYL2"/>
<sequence>MSITLRRSNAIRRPAGRDRFRKVRFVSCGPQVSFEDPIPFHPCDNIFTSAPLTKRYTPIPYMDDAIEKYFNADSVGVPEEHLEVSSHESQSSVVDDWEAEDKIATATLVAVPAVEQFGVCQNIPSDQSQSAIIADWEAQDKFSRATFVAVPPNLEKSQSAVVSDLEDELEPCGNVFTPSRSVNVIVTRNPFSFTDDGFEKCWKSCLKLVAAPAERKHSEVTLVTISKDLEKSRTAIGSNWEDEIEACDSDIFPYTRATKRPPFPSIDAVVGSESNATSVTTPLDLFEFHKSVSAMVSEEDDLEDIVVDDWAAEDAQWL</sequence>
<name>A0A4S4MYL2_9APHY</name>
<comment type="caution">
    <text evidence="1">The sequence shown here is derived from an EMBL/GenBank/DDBJ whole genome shotgun (WGS) entry which is preliminary data.</text>
</comment>
<accession>A0A4S4MYL2</accession>
<evidence type="ECO:0000313" key="1">
    <source>
        <dbReference type="EMBL" id="THH31579.1"/>
    </source>
</evidence>
<gene>
    <name evidence="1" type="ORF">EUX98_g2625</name>
</gene>
<dbReference type="Proteomes" id="UP000308730">
    <property type="component" value="Unassembled WGS sequence"/>
</dbReference>
<evidence type="ECO:0000313" key="2">
    <source>
        <dbReference type="Proteomes" id="UP000308730"/>
    </source>
</evidence>
<protein>
    <submittedName>
        <fullName evidence="1">Uncharacterized protein</fullName>
    </submittedName>
</protein>
<organism evidence="1 2">
    <name type="scientific">Antrodiella citrinella</name>
    <dbReference type="NCBI Taxonomy" id="2447956"/>
    <lineage>
        <taxon>Eukaryota</taxon>
        <taxon>Fungi</taxon>
        <taxon>Dikarya</taxon>
        <taxon>Basidiomycota</taxon>
        <taxon>Agaricomycotina</taxon>
        <taxon>Agaricomycetes</taxon>
        <taxon>Polyporales</taxon>
        <taxon>Steccherinaceae</taxon>
        <taxon>Antrodiella</taxon>
    </lineage>
</organism>
<reference evidence="1 2" key="1">
    <citation type="submission" date="2019-02" db="EMBL/GenBank/DDBJ databases">
        <title>Genome sequencing of the rare red list fungi Antrodiella citrinella (Flaviporus citrinellus).</title>
        <authorList>
            <person name="Buettner E."/>
            <person name="Kellner H."/>
        </authorList>
    </citation>
    <scope>NUCLEOTIDE SEQUENCE [LARGE SCALE GENOMIC DNA]</scope>
    <source>
        <strain evidence="1 2">DSM 108506</strain>
    </source>
</reference>
<dbReference type="EMBL" id="SGPM01000043">
    <property type="protein sequence ID" value="THH31579.1"/>
    <property type="molecule type" value="Genomic_DNA"/>
</dbReference>
<proteinExistence type="predicted"/>